<accession>A0A3P6B010</accession>
<gene>
    <name evidence="2" type="ORF">BRAA07T29432Z</name>
    <name evidence="1" type="ORF">BRAPAZ1V2_A07P18890.2</name>
</gene>
<dbReference type="EMBL" id="LS974623">
    <property type="protein sequence ID" value="CAG7902245.1"/>
    <property type="molecule type" value="Genomic_DNA"/>
</dbReference>
<dbReference type="Gramene" id="A07p18890.2_BraZ1">
    <property type="protein sequence ID" value="A07p18890.2_BraZ1.CDS.1"/>
    <property type="gene ID" value="A07g18890.2_BraZ1"/>
</dbReference>
<sequence length="94" mass="10722">MLPNTEATNSAPKLIKFEESNFDDVLIEVAWAKTTEEKTLLYQFFYLSESYEIVFDVPSIVKQYVTKEEAEDLVAKLNAAVGLAVIEEVEEEQK</sequence>
<dbReference type="SMR" id="A0A3P6B010"/>
<name>A0A3P6B010_BRACM</name>
<dbReference type="Proteomes" id="UP000694005">
    <property type="component" value="Chromosome A07"/>
</dbReference>
<dbReference type="EMBL" id="LR031574">
    <property type="protein sequence ID" value="VDC98252.1"/>
    <property type="molecule type" value="Genomic_DNA"/>
</dbReference>
<reference evidence="2" key="1">
    <citation type="submission" date="2018-11" db="EMBL/GenBank/DDBJ databases">
        <authorList>
            <consortium name="Genoscope - CEA"/>
            <person name="William W."/>
        </authorList>
    </citation>
    <scope>NUCLEOTIDE SEQUENCE</scope>
</reference>
<dbReference type="AlphaFoldDB" id="A0A3P6B010"/>
<evidence type="ECO:0000313" key="2">
    <source>
        <dbReference type="EMBL" id="VDC98252.1"/>
    </source>
</evidence>
<organism evidence="2">
    <name type="scientific">Brassica campestris</name>
    <name type="common">Field mustard</name>
    <dbReference type="NCBI Taxonomy" id="3711"/>
    <lineage>
        <taxon>Eukaryota</taxon>
        <taxon>Viridiplantae</taxon>
        <taxon>Streptophyta</taxon>
        <taxon>Embryophyta</taxon>
        <taxon>Tracheophyta</taxon>
        <taxon>Spermatophyta</taxon>
        <taxon>Magnoliopsida</taxon>
        <taxon>eudicotyledons</taxon>
        <taxon>Gunneridae</taxon>
        <taxon>Pentapetalae</taxon>
        <taxon>rosids</taxon>
        <taxon>malvids</taxon>
        <taxon>Brassicales</taxon>
        <taxon>Brassicaceae</taxon>
        <taxon>Brassiceae</taxon>
        <taxon>Brassica</taxon>
    </lineage>
</organism>
<proteinExistence type="predicted"/>
<evidence type="ECO:0000313" key="1">
    <source>
        <dbReference type="EMBL" id="CAG7902245.1"/>
    </source>
</evidence>
<protein>
    <submittedName>
        <fullName evidence="1">Uncharacterized protein</fullName>
    </submittedName>
</protein>